<dbReference type="STRING" id="74649.A0A2P6RW26"/>
<dbReference type="InterPro" id="IPR038005">
    <property type="entry name" value="RX-like_CC"/>
</dbReference>
<evidence type="ECO:0000256" key="2">
    <source>
        <dbReference type="ARBA" id="ARBA00022741"/>
    </source>
</evidence>
<keyword evidence="2" id="KW-0547">Nucleotide-binding</keyword>
<dbReference type="InterPro" id="IPR041118">
    <property type="entry name" value="Rx_N"/>
</dbReference>
<dbReference type="AlphaFoldDB" id="A0A2P6RW26"/>
<dbReference type="Pfam" id="PF18052">
    <property type="entry name" value="Rx_N"/>
    <property type="match status" value="1"/>
</dbReference>
<accession>A0A2P6RW26</accession>
<evidence type="ECO:0000259" key="4">
    <source>
        <dbReference type="Pfam" id="PF18052"/>
    </source>
</evidence>
<organism evidence="5 6">
    <name type="scientific">Rosa chinensis</name>
    <name type="common">China rose</name>
    <dbReference type="NCBI Taxonomy" id="74649"/>
    <lineage>
        <taxon>Eukaryota</taxon>
        <taxon>Viridiplantae</taxon>
        <taxon>Streptophyta</taxon>
        <taxon>Embryophyta</taxon>
        <taxon>Tracheophyta</taxon>
        <taxon>Spermatophyta</taxon>
        <taxon>Magnoliopsida</taxon>
        <taxon>eudicotyledons</taxon>
        <taxon>Gunneridae</taxon>
        <taxon>Pentapetalae</taxon>
        <taxon>rosids</taxon>
        <taxon>fabids</taxon>
        <taxon>Rosales</taxon>
        <taxon>Rosaceae</taxon>
        <taxon>Rosoideae</taxon>
        <taxon>Rosoideae incertae sedis</taxon>
        <taxon>Rosa</taxon>
    </lineage>
</organism>
<evidence type="ECO:0000313" key="5">
    <source>
        <dbReference type="EMBL" id="PRQ50627.1"/>
    </source>
</evidence>
<dbReference type="Proteomes" id="UP000238479">
    <property type="component" value="Chromosome 2"/>
</dbReference>
<evidence type="ECO:0000313" key="6">
    <source>
        <dbReference type="Proteomes" id="UP000238479"/>
    </source>
</evidence>
<reference evidence="5 6" key="1">
    <citation type="journal article" date="2018" name="Nat. Genet.">
        <title>The Rosa genome provides new insights in the design of modern roses.</title>
        <authorList>
            <person name="Bendahmane M."/>
        </authorList>
    </citation>
    <scope>NUCLEOTIDE SEQUENCE [LARGE SCALE GENOMIC DNA]</scope>
    <source>
        <strain evidence="6">cv. Old Blush</strain>
    </source>
</reference>
<keyword evidence="1" id="KW-0677">Repeat</keyword>
<dbReference type="Gene3D" id="1.20.5.4130">
    <property type="match status" value="1"/>
</dbReference>
<keyword evidence="3" id="KW-0611">Plant defense</keyword>
<dbReference type="PANTHER" id="PTHR19338:SF59">
    <property type="entry name" value="OS10G0162832 PROTEIN"/>
    <property type="match status" value="1"/>
</dbReference>
<dbReference type="PANTHER" id="PTHR19338">
    <property type="entry name" value="TRANSLOCASE OF INNER MITOCHONDRIAL MEMBRANE 13 HOMOLOG"/>
    <property type="match status" value="1"/>
</dbReference>
<dbReference type="CDD" id="cd14798">
    <property type="entry name" value="RX-CC_like"/>
    <property type="match status" value="1"/>
</dbReference>
<name>A0A2P6RW26_ROSCH</name>
<proteinExistence type="predicted"/>
<keyword evidence="6" id="KW-1185">Reference proteome</keyword>
<dbReference type="GO" id="GO:0006952">
    <property type="term" value="P:defense response"/>
    <property type="evidence" value="ECO:0007669"/>
    <property type="project" value="UniProtKB-KW"/>
</dbReference>
<evidence type="ECO:0000256" key="3">
    <source>
        <dbReference type="ARBA" id="ARBA00022821"/>
    </source>
</evidence>
<comment type="caution">
    <text evidence="5">The sequence shown here is derived from an EMBL/GenBank/DDBJ whole genome shotgun (WGS) entry which is preliminary data.</text>
</comment>
<sequence length="117" mass="13672">MKAFLNDVEGKKAQSEGGETWITSVRDSVYDVEDIIDEFTYHIYKQGRGVRVARCLHQTFYIPKNFWYRRQIAKKLDKIKGTIKDISERNQTYGVSVVTALEGTSTSHDHIQKWMRN</sequence>
<protein>
    <recommendedName>
        <fullName evidence="4">Disease resistance N-terminal domain-containing protein</fullName>
    </recommendedName>
</protein>
<feature type="domain" description="Disease resistance N-terminal" evidence="4">
    <location>
        <begin position="1"/>
        <end position="47"/>
    </location>
</feature>
<dbReference type="Gramene" id="PRQ50627">
    <property type="protein sequence ID" value="PRQ50627"/>
    <property type="gene ID" value="RchiOBHm_Chr2g0135361"/>
</dbReference>
<evidence type="ECO:0000256" key="1">
    <source>
        <dbReference type="ARBA" id="ARBA00022737"/>
    </source>
</evidence>
<dbReference type="EMBL" id="PDCK01000040">
    <property type="protein sequence ID" value="PRQ50627.1"/>
    <property type="molecule type" value="Genomic_DNA"/>
</dbReference>
<gene>
    <name evidence="5" type="ORF">RchiOBHm_Chr2g0135361</name>
</gene>
<dbReference type="GO" id="GO:0000166">
    <property type="term" value="F:nucleotide binding"/>
    <property type="evidence" value="ECO:0007669"/>
    <property type="project" value="UniProtKB-KW"/>
</dbReference>